<accession>A0AA97FGZ9</accession>
<feature type="region of interest" description="Disordered" evidence="2">
    <location>
        <begin position="2139"/>
        <end position="2159"/>
    </location>
</feature>
<feature type="compositionally biased region" description="Low complexity" evidence="2">
    <location>
        <begin position="980"/>
        <end position="994"/>
    </location>
</feature>
<reference evidence="5 6" key="1">
    <citation type="submission" date="2023-02" db="EMBL/GenBank/DDBJ databases">
        <title>Microbacterium betulae sp. nov., isolated from birch wood.</title>
        <authorList>
            <person name="Pasciak M."/>
            <person name="Pawlik K.J."/>
            <person name="Martynowski D."/>
            <person name="Laczmanski L."/>
            <person name="Ciekot J."/>
            <person name="Szponar B."/>
            <person name="Wojcik-Fatla A."/>
            <person name="Mackiewicz B."/>
            <person name="Farian E."/>
            <person name="Cholewa G."/>
            <person name="Cholewa A."/>
            <person name="Dutkiewicz J."/>
        </authorList>
    </citation>
    <scope>NUCLEOTIDE SEQUENCE [LARGE SCALE GENOMIC DNA]</scope>
    <source>
        <strain evidence="5 6">AB</strain>
    </source>
</reference>
<evidence type="ECO:0000259" key="4">
    <source>
        <dbReference type="SMART" id="SM00409"/>
    </source>
</evidence>
<feature type="compositionally biased region" description="Basic and acidic residues" evidence="2">
    <location>
        <begin position="995"/>
        <end position="1012"/>
    </location>
</feature>
<dbReference type="RefSeq" id="WP_317139296.1">
    <property type="nucleotide sequence ID" value="NZ_CP118157.1"/>
</dbReference>
<evidence type="ECO:0000256" key="2">
    <source>
        <dbReference type="SAM" id="MobiDB-lite"/>
    </source>
</evidence>
<keyword evidence="3" id="KW-0812">Transmembrane</keyword>
<dbReference type="Pfam" id="PF04213">
    <property type="entry name" value="HtaA"/>
    <property type="match status" value="6"/>
</dbReference>
<gene>
    <name evidence="5" type="ORF">N8K70_15735</name>
</gene>
<evidence type="ECO:0000313" key="6">
    <source>
        <dbReference type="Proteomes" id="UP001305498"/>
    </source>
</evidence>
<feature type="region of interest" description="Disordered" evidence="2">
    <location>
        <begin position="1173"/>
        <end position="1218"/>
    </location>
</feature>
<keyword evidence="6" id="KW-1185">Reference proteome</keyword>
<dbReference type="PANTHER" id="PTHR44170">
    <property type="entry name" value="PROTEIN SIDEKICK"/>
    <property type="match status" value="1"/>
</dbReference>
<organism evidence="5 6">
    <name type="scientific">Microbacterium betulae</name>
    <dbReference type="NCBI Taxonomy" id="2981139"/>
    <lineage>
        <taxon>Bacteria</taxon>
        <taxon>Bacillati</taxon>
        <taxon>Actinomycetota</taxon>
        <taxon>Actinomycetes</taxon>
        <taxon>Micrococcales</taxon>
        <taxon>Microbacteriaceae</taxon>
        <taxon>Microbacterium</taxon>
    </lineage>
</organism>
<dbReference type="EMBL" id="CP118157">
    <property type="protein sequence ID" value="WOF22825.1"/>
    <property type="molecule type" value="Genomic_DNA"/>
</dbReference>
<name>A0AA97FGZ9_9MICO</name>
<keyword evidence="1" id="KW-1015">Disulfide bond</keyword>
<feature type="region of interest" description="Disordered" evidence="2">
    <location>
        <begin position="1377"/>
        <end position="1419"/>
    </location>
</feature>
<evidence type="ECO:0000256" key="1">
    <source>
        <dbReference type="ARBA" id="ARBA00023157"/>
    </source>
</evidence>
<dbReference type="SMART" id="SM00409">
    <property type="entry name" value="IG"/>
    <property type="match status" value="2"/>
</dbReference>
<sequence length="2159" mass="222348">MSAPSRRPFTRLLVAVMAFLVGVPLALVAEPQPAAADEGSYEVTEGTFDWGLSGTYRNYVPGTPEGRVALSDGLTENADGTYRWAVESGSFDPESGALDLRLRGTVNFYGHSGQMDLTLSDLHLVADGYGSSTLYADYSSVVGGETLVGDDVSLADISASTGGSVSVPEDALEWSSIYTTLASGAVPAFAGYYSTGQLLDPVSLSLVGEWPAAAAETWDEEGTAAVSVAQILPPSGATWNSLVVDRERGLAFGATSRQEIHVIDVTTRETVQVVSVGATTAVRAVNGQTGEVVVRSASSLRLLSPQGDGSYALADALAGGATQSVAVHESTGDIVVATGSSLVVNSRGVDGVYASRTLSGMPGTPIAFNQVTGSLYAVSGTTTYVYDGNSFETAPLRTDVADVQQTALGADPDSGDVFVLSMAYGATWGAAVPRATIYRDDAPLAEPLSLDAAAADAVYDSGRDLLALVTTTPASVTFYDAADRSAVPTPLATGTLDATGLGNKTSTLRSGIDESGNVWAPYPGAILVSTLSTTPVFAAGPSDTVVTVEPGQQTATFEASVEVEGEGVSLQWQRKAPGDVLYRDVADATADTLVADATAADSGTQYRVVASNSAGRVVSAAATLTVQVAPSVATHPQSVSVVDGGVVEFTATGDGNPAPAQDWEIDTGSGWQRVEYSDVVSVFGDTLTIEGVDASLDGVQYRAVFTSAAGTAYSDPATLTVTARPGGPADTTTYTGVAFEWTGSAEWQAQPPNGSAAHYFSAGASDGTQRTYSATKGGVEIVQRTSSGEKPATYATRGAHVNVDGASQVVRLTEGTATIEPDGSALIEWPATFSVNFYDGLVPSTLSNLVLTVDADGAGTLSADLSGYQGDIANPNAPKEAVAPASDVTVATFQNVTVDTENGFTVRPDYRNVRITAPAGETAQNTTVSGWGAWPQEFVTFHGATGLAGYFYSTGGSLDAKKAPNAFAIGFDGATPEVPAEPQNPGEENGGTETPGKRPESPTKPTPEKESGVVEGSLVWGVKESFRTYVEGSIAQGEITVSGGAERVSGVFWFGQDDTSWTSGSTKSSTTYAGDVRFSGHGGVLDLTFSDPVVRIDSASKGSLLVTVNGSRVAMGTLDLSAASKAEADGGIAYSNVPVSLTAAGAQVFSYNGAQFYTAGTALDNASFVIGAKATTPPDDGDVEVPATPQDPDEDTETPGETPGTPQRPGPDDDGVVEGSLVWGVKDSFRDYVENGVAQGEIAVSDGAERVSGVFWFGQSATDWTSGSASSATSYAGAVRFSGHEGVLDLTFSDPIVRIDSASEGALLVRVDGGDPVEIGTLDLAAAGVAEAEGGIAYSDVPVTLTEAGADVFSYDGARFYEPGTGLDAASFVIGETATEPPSDDGVEVPQSPGGEDGDDEPNENAVPETPDSDAEQGSLVWGVKESFRTYIETGVAQGRITVSGGAERLSSGVFWWGQESTDWTAETGTGSTSYTGDVSFWGHEGVLDLTFSDPIVRVDSAERATLLLQVSGGTPVEVATLDLAAATRSDVDGGVSYANAPVTLTESGASVFAWGTARFYEAGTAMDPASFVVGSTATERPDDDTAAPQDDTRDGDGEGGQDAPALVPENEDGVVEGSLVWGVKESFRSYITGSIAKGSISVSNGASVLGGLYWFGQSSTDWTAEAGTGTTGYQGAVRFTGHSGILDLTFANPQVRIDSAGSGALTVTVNGSPVEVGSLDLAAAARTDVEGGVSYSHVPVTLTSAGARVFSYGSSQFYAAGTAMDPLSFVVGSTATSGSGGGSDQTVAAHEETSWTPPAEPPANTGLYIDPETLKDIRPGTEITVIGEGYEPNETDIKVVLYSDPVVLEEDLTADARGRAEWTGIVPLDTEIGEHTLTFQAESQDLGIEFEVLEPEELVGCAVTDAVLDWGFKESFRSYISGSIAHGEWTVSDGATYETPEFGWSDGEGAFDAETFTGQVGFDGTVRFTGHDGLLDTTVSNPTVLFTGRDTAYLLLDVTGVTMEDALAGETDNALAFDQVSFVKLDLAAGDVEISEDGSEITASEVPAAITSQGYEAFPNYEAGTAFDPVSFSITTETDCAVAVPEDEAADVAAAVEAPDADDTDLTWLAWTGGGVALAALVAALAIWLARRRRAEAENGEPVAAGTDPFDEVLGGGR</sequence>
<dbReference type="SUPFAM" id="SSF48726">
    <property type="entry name" value="Immunoglobulin"/>
    <property type="match status" value="2"/>
</dbReference>
<dbReference type="GO" id="GO:0098609">
    <property type="term" value="P:cell-cell adhesion"/>
    <property type="evidence" value="ECO:0007669"/>
    <property type="project" value="TreeGrafter"/>
</dbReference>
<feature type="transmembrane region" description="Helical" evidence="3">
    <location>
        <begin position="2109"/>
        <end position="2131"/>
    </location>
</feature>
<dbReference type="InterPro" id="IPR003599">
    <property type="entry name" value="Ig_sub"/>
</dbReference>
<keyword evidence="3" id="KW-0472">Membrane</keyword>
<feature type="domain" description="Immunoglobulin" evidence="4">
    <location>
        <begin position="636"/>
        <end position="722"/>
    </location>
</feature>
<dbReference type="PANTHER" id="PTHR44170:SF60">
    <property type="entry name" value="ROUNDABOUT HOMOLOG 1"/>
    <property type="match status" value="1"/>
</dbReference>
<proteinExistence type="predicted"/>
<feature type="domain" description="Immunoglobulin" evidence="4">
    <location>
        <begin position="541"/>
        <end position="627"/>
    </location>
</feature>
<dbReference type="InterPro" id="IPR036179">
    <property type="entry name" value="Ig-like_dom_sf"/>
</dbReference>
<dbReference type="Gene3D" id="2.60.40.10">
    <property type="entry name" value="Immunoglobulins"/>
    <property type="match status" value="2"/>
</dbReference>
<dbReference type="InterPro" id="IPR013783">
    <property type="entry name" value="Ig-like_fold"/>
</dbReference>
<dbReference type="GO" id="GO:0005975">
    <property type="term" value="P:carbohydrate metabolic process"/>
    <property type="evidence" value="ECO:0007669"/>
    <property type="project" value="UniProtKB-ARBA"/>
</dbReference>
<evidence type="ECO:0000313" key="5">
    <source>
        <dbReference type="EMBL" id="WOF22825.1"/>
    </source>
</evidence>
<dbReference type="InterPro" id="IPR007331">
    <property type="entry name" value="Htaa"/>
</dbReference>
<protein>
    <submittedName>
        <fullName evidence="5">HtaA domain-containing protein</fullName>
    </submittedName>
</protein>
<dbReference type="Proteomes" id="UP001305498">
    <property type="component" value="Chromosome"/>
</dbReference>
<dbReference type="KEGG" id="mbet:N8K70_15735"/>
<feature type="region of interest" description="Disordered" evidence="2">
    <location>
        <begin position="971"/>
        <end position="1014"/>
    </location>
</feature>
<keyword evidence="3" id="KW-1133">Transmembrane helix</keyword>
<feature type="region of interest" description="Disordered" evidence="2">
    <location>
        <begin position="1576"/>
        <end position="1612"/>
    </location>
</feature>
<evidence type="ECO:0000256" key="3">
    <source>
        <dbReference type="SAM" id="Phobius"/>
    </source>
</evidence>